<organism evidence="2 3">
    <name type="scientific">Spinacia oleracea</name>
    <name type="common">Spinach</name>
    <dbReference type="NCBI Taxonomy" id="3562"/>
    <lineage>
        <taxon>Eukaryota</taxon>
        <taxon>Viridiplantae</taxon>
        <taxon>Streptophyta</taxon>
        <taxon>Embryophyta</taxon>
        <taxon>Tracheophyta</taxon>
        <taxon>Spermatophyta</taxon>
        <taxon>Magnoliopsida</taxon>
        <taxon>eudicotyledons</taxon>
        <taxon>Gunneridae</taxon>
        <taxon>Pentapetalae</taxon>
        <taxon>Caryophyllales</taxon>
        <taxon>Chenopodiaceae</taxon>
        <taxon>Chenopodioideae</taxon>
        <taxon>Anserineae</taxon>
        <taxon>Spinacia</taxon>
    </lineage>
</organism>
<reference evidence="3" key="2">
    <citation type="submission" date="2025-08" db="UniProtKB">
        <authorList>
            <consortium name="RefSeq"/>
        </authorList>
    </citation>
    <scope>IDENTIFICATION</scope>
    <source>
        <tissue evidence="3">Leaf</tissue>
    </source>
</reference>
<accession>A0A9R0J474</accession>
<feature type="compositionally biased region" description="Low complexity" evidence="1">
    <location>
        <begin position="123"/>
        <end position="132"/>
    </location>
</feature>
<dbReference type="Proteomes" id="UP000813463">
    <property type="component" value="Chromosome 5"/>
</dbReference>
<name>A0A9R0J474_SPIOL</name>
<dbReference type="RefSeq" id="XP_021860208.2">
    <property type="nucleotide sequence ID" value="XM_022004516.2"/>
</dbReference>
<dbReference type="InterPro" id="IPR039615">
    <property type="entry name" value="PKS"/>
</dbReference>
<feature type="compositionally biased region" description="Low complexity" evidence="1">
    <location>
        <begin position="46"/>
        <end position="60"/>
    </location>
</feature>
<evidence type="ECO:0000256" key="1">
    <source>
        <dbReference type="SAM" id="MobiDB-lite"/>
    </source>
</evidence>
<keyword evidence="2" id="KW-1185">Reference proteome</keyword>
<sequence>MATAIFSPYKANEGVVTYPRDASFSSYLDTTERDFVRTLAKSVNNSPSPTRETSSPRISSVGRNLSRVQRSGESDVFRAERYFNEKISDKKGGRSHVVQKRDNGHPHRREKIRDDFLQRKSSRSNISSSVKSPTPSLKSEVSFNSQIGFLLLPKKGSVGHKIFSGFQCKGSCLSKKSVYTHQQMVQSSSPKLYQGNGNRNGNENRKSRLSDQDQEHFAFPIIDTTTLHLNRSRKSMEVFGSIHHQLGKEEIEQNLERKLSILAWDAIPTSPTTTTSCTPPFTISLAKKTSQDDEDVCCSDASSDLFEIETLSGVPGSPTSTPYAPSEGSIEWSVVTASAVDNFSTFSDEHEFTFPRERERERERERSKNNTMEKRKMQIRSSNSGSGMFLGCTSHKALDVVRNYNQHD</sequence>
<proteinExistence type="predicted"/>
<evidence type="ECO:0000313" key="2">
    <source>
        <dbReference type="Proteomes" id="UP000813463"/>
    </source>
</evidence>
<dbReference type="GeneID" id="110799286"/>
<feature type="region of interest" description="Disordered" evidence="1">
    <location>
        <begin position="350"/>
        <end position="387"/>
    </location>
</feature>
<feature type="compositionally biased region" description="Basic and acidic residues" evidence="1">
    <location>
        <begin position="202"/>
        <end position="213"/>
    </location>
</feature>
<feature type="region of interest" description="Disordered" evidence="1">
    <location>
        <begin position="184"/>
        <end position="213"/>
    </location>
</feature>
<dbReference type="PANTHER" id="PTHR33781">
    <property type="entry name" value="PROTEIN PHYTOCHROME KINASE SUBSTRATE 1-RELATED"/>
    <property type="match status" value="1"/>
</dbReference>
<gene>
    <name evidence="3" type="primary">LOC110799286</name>
</gene>
<reference evidence="2" key="1">
    <citation type="journal article" date="2021" name="Nat. Commun.">
        <title>Genomic analyses provide insights into spinach domestication and the genetic basis of agronomic traits.</title>
        <authorList>
            <person name="Cai X."/>
            <person name="Sun X."/>
            <person name="Xu C."/>
            <person name="Sun H."/>
            <person name="Wang X."/>
            <person name="Ge C."/>
            <person name="Zhang Z."/>
            <person name="Wang Q."/>
            <person name="Fei Z."/>
            <person name="Jiao C."/>
            <person name="Wang Q."/>
        </authorList>
    </citation>
    <scope>NUCLEOTIDE SEQUENCE [LARGE SCALE GENOMIC DNA]</scope>
    <source>
        <strain evidence="2">cv. Varoflay</strain>
    </source>
</reference>
<feature type="compositionally biased region" description="Basic and acidic residues" evidence="1">
    <location>
        <begin position="350"/>
        <end position="376"/>
    </location>
</feature>
<protein>
    <submittedName>
        <fullName evidence="3">Protein PHYTOCHROME KINASE SUBSTRATE 3-like</fullName>
    </submittedName>
</protein>
<feature type="region of interest" description="Disordered" evidence="1">
    <location>
        <begin position="88"/>
        <end position="139"/>
    </location>
</feature>
<feature type="region of interest" description="Disordered" evidence="1">
    <location>
        <begin position="41"/>
        <end position="63"/>
    </location>
</feature>
<dbReference type="PANTHER" id="PTHR33781:SF3">
    <property type="entry name" value="PROTEIN PHYTOCHROME KINASE SUBSTRATE 3"/>
    <property type="match status" value="1"/>
</dbReference>
<feature type="compositionally biased region" description="Basic and acidic residues" evidence="1">
    <location>
        <begin position="99"/>
        <end position="118"/>
    </location>
</feature>
<evidence type="ECO:0000313" key="3">
    <source>
        <dbReference type="RefSeq" id="XP_021860208.2"/>
    </source>
</evidence>